<keyword evidence="2" id="KW-1185">Reference proteome</keyword>
<organism evidence="1 2">
    <name type="scientific">Choiromyces venosus 120613-1</name>
    <dbReference type="NCBI Taxonomy" id="1336337"/>
    <lineage>
        <taxon>Eukaryota</taxon>
        <taxon>Fungi</taxon>
        <taxon>Dikarya</taxon>
        <taxon>Ascomycota</taxon>
        <taxon>Pezizomycotina</taxon>
        <taxon>Pezizomycetes</taxon>
        <taxon>Pezizales</taxon>
        <taxon>Tuberaceae</taxon>
        <taxon>Choiromyces</taxon>
    </lineage>
</organism>
<proteinExistence type="predicted"/>
<dbReference type="OrthoDB" id="3439494at2759"/>
<evidence type="ECO:0008006" key="3">
    <source>
        <dbReference type="Google" id="ProtNLM"/>
    </source>
</evidence>
<gene>
    <name evidence="1" type="ORF">L873DRAFT_1928029</name>
</gene>
<dbReference type="Proteomes" id="UP000276215">
    <property type="component" value="Unassembled WGS sequence"/>
</dbReference>
<name>A0A3N4K1W5_9PEZI</name>
<reference evidence="1 2" key="1">
    <citation type="journal article" date="2018" name="Nat. Ecol. Evol.">
        <title>Pezizomycetes genomes reveal the molecular basis of ectomycorrhizal truffle lifestyle.</title>
        <authorList>
            <person name="Murat C."/>
            <person name="Payen T."/>
            <person name="Noel B."/>
            <person name="Kuo A."/>
            <person name="Morin E."/>
            <person name="Chen J."/>
            <person name="Kohler A."/>
            <person name="Krizsan K."/>
            <person name="Balestrini R."/>
            <person name="Da Silva C."/>
            <person name="Montanini B."/>
            <person name="Hainaut M."/>
            <person name="Levati E."/>
            <person name="Barry K.W."/>
            <person name="Belfiori B."/>
            <person name="Cichocki N."/>
            <person name="Clum A."/>
            <person name="Dockter R.B."/>
            <person name="Fauchery L."/>
            <person name="Guy J."/>
            <person name="Iotti M."/>
            <person name="Le Tacon F."/>
            <person name="Lindquist E.A."/>
            <person name="Lipzen A."/>
            <person name="Malagnac F."/>
            <person name="Mello A."/>
            <person name="Molinier V."/>
            <person name="Miyauchi S."/>
            <person name="Poulain J."/>
            <person name="Riccioni C."/>
            <person name="Rubini A."/>
            <person name="Sitrit Y."/>
            <person name="Splivallo R."/>
            <person name="Traeger S."/>
            <person name="Wang M."/>
            <person name="Zifcakova L."/>
            <person name="Wipf D."/>
            <person name="Zambonelli A."/>
            <person name="Paolocci F."/>
            <person name="Nowrousian M."/>
            <person name="Ottonello S."/>
            <person name="Baldrian P."/>
            <person name="Spatafora J.W."/>
            <person name="Henrissat B."/>
            <person name="Nagy L.G."/>
            <person name="Aury J.M."/>
            <person name="Wincker P."/>
            <person name="Grigoriev I.V."/>
            <person name="Bonfante P."/>
            <person name="Martin F.M."/>
        </authorList>
    </citation>
    <scope>NUCLEOTIDE SEQUENCE [LARGE SCALE GENOMIC DNA]</scope>
    <source>
        <strain evidence="1 2">120613-1</strain>
    </source>
</reference>
<sequence length="141" mass="16052">MGIGATPSIIYAAICQLRQQEQHNPPSLVWFCQWLKKNPSLHTIKTKPIARVRIMNHSGADLQNFFLEYQNNLSKYGIRRLKYIYNMDESGFRIGCLTGEMVIVQTEVKELYTSSSENHKSITIIETICIDGSPPIPPVII</sequence>
<accession>A0A3N4K1W5</accession>
<protein>
    <recommendedName>
        <fullName evidence="3">HTH CENPB-type domain-containing protein</fullName>
    </recommendedName>
</protein>
<dbReference type="AlphaFoldDB" id="A0A3N4K1W5"/>
<evidence type="ECO:0000313" key="2">
    <source>
        <dbReference type="Proteomes" id="UP000276215"/>
    </source>
</evidence>
<evidence type="ECO:0000313" key="1">
    <source>
        <dbReference type="EMBL" id="RPB04600.1"/>
    </source>
</evidence>
<dbReference type="EMBL" id="ML120357">
    <property type="protein sequence ID" value="RPB04600.1"/>
    <property type="molecule type" value="Genomic_DNA"/>
</dbReference>